<feature type="domain" description="Response regulatory" evidence="7">
    <location>
        <begin position="9"/>
        <end position="124"/>
    </location>
</feature>
<sequence length="226" mass="24073">MTADAPGPRVVIADDQELVRTGFRLILTARGIDVVGEAADGAEAVAVVRRLRPDVVLMDIRMPVMDGLEAARRIFAQAPDCRVIMLTTFDLDHYVYAALAAGASGFLLKDVTSDHLAAAVRLVDTGDALLAPSITRRLVERVAATAAPGTPAVHRDLAALTPREREVLTLMGRGLSNTELAQKLTLSEATVKTHVARIFAKLTLRDRAQAVVIAYETGLVTPGDSG</sequence>
<dbReference type="PANTHER" id="PTHR43214:SF24">
    <property type="entry name" value="TRANSCRIPTIONAL REGULATORY PROTEIN NARL-RELATED"/>
    <property type="match status" value="1"/>
</dbReference>
<dbReference type="InterPro" id="IPR000792">
    <property type="entry name" value="Tscrpt_reg_LuxR_C"/>
</dbReference>
<evidence type="ECO:0000256" key="1">
    <source>
        <dbReference type="ARBA" id="ARBA00022553"/>
    </source>
</evidence>
<evidence type="ECO:0000256" key="3">
    <source>
        <dbReference type="ARBA" id="ARBA00023125"/>
    </source>
</evidence>
<accession>A0ABW3YJ57</accession>
<protein>
    <submittedName>
        <fullName evidence="8">Response regulator</fullName>
    </submittedName>
</protein>
<dbReference type="EMBL" id="JBHTMP010000044">
    <property type="protein sequence ID" value="MFD1324244.1"/>
    <property type="molecule type" value="Genomic_DNA"/>
</dbReference>
<feature type="domain" description="HTH luxR-type" evidence="6">
    <location>
        <begin position="153"/>
        <end position="218"/>
    </location>
</feature>
<dbReference type="InterPro" id="IPR011006">
    <property type="entry name" value="CheY-like_superfamily"/>
</dbReference>
<feature type="modified residue" description="4-aspartylphosphate" evidence="5">
    <location>
        <position position="59"/>
    </location>
</feature>
<dbReference type="SMART" id="SM00421">
    <property type="entry name" value="HTH_LUXR"/>
    <property type="match status" value="1"/>
</dbReference>
<keyword evidence="2" id="KW-0805">Transcription regulation</keyword>
<dbReference type="Gene3D" id="3.40.50.2300">
    <property type="match status" value="1"/>
</dbReference>
<name>A0ABW3YJ57_9ACTN</name>
<dbReference type="Pfam" id="PF00196">
    <property type="entry name" value="GerE"/>
    <property type="match status" value="1"/>
</dbReference>
<dbReference type="Pfam" id="PF00072">
    <property type="entry name" value="Response_reg"/>
    <property type="match status" value="1"/>
</dbReference>
<organism evidence="8 9">
    <name type="scientific">Micromonospora sonneratiae</name>
    <dbReference type="NCBI Taxonomy" id="1184706"/>
    <lineage>
        <taxon>Bacteria</taxon>
        <taxon>Bacillati</taxon>
        <taxon>Actinomycetota</taxon>
        <taxon>Actinomycetes</taxon>
        <taxon>Micromonosporales</taxon>
        <taxon>Micromonosporaceae</taxon>
        <taxon>Micromonospora</taxon>
    </lineage>
</organism>
<evidence type="ECO:0000313" key="8">
    <source>
        <dbReference type="EMBL" id="MFD1324244.1"/>
    </source>
</evidence>
<dbReference type="InterPro" id="IPR058245">
    <property type="entry name" value="NreC/VraR/RcsB-like_REC"/>
</dbReference>
<dbReference type="Proteomes" id="UP001597260">
    <property type="component" value="Unassembled WGS sequence"/>
</dbReference>
<keyword evidence="9" id="KW-1185">Reference proteome</keyword>
<evidence type="ECO:0000313" key="9">
    <source>
        <dbReference type="Proteomes" id="UP001597260"/>
    </source>
</evidence>
<gene>
    <name evidence="8" type="ORF">ACFQ4H_24470</name>
</gene>
<comment type="caution">
    <text evidence="8">The sequence shown here is derived from an EMBL/GenBank/DDBJ whole genome shotgun (WGS) entry which is preliminary data.</text>
</comment>
<dbReference type="PROSITE" id="PS50110">
    <property type="entry name" value="RESPONSE_REGULATORY"/>
    <property type="match status" value="1"/>
</dbReference>
<keyword evidence="4" id="KW-0804">Transcription</keyword>
<evidence type="ECO:0000259" key="7">
    <source>
        <dbReference type="PROSITE" id="PS50110"/>
    </source>
</evidence>
<dbReference type="CDD" id="cd17535">
    <property type="entry name" value="REC_NarL-like"/>
    <property type="match status" value="1"/>
</dbReference>
<reference evidence="9" key="1">
    <citation type="journal article" date="2019" name="Int. J. Syst. Evol. Microbiol.">
        <title>The Global Catalogue of Microorganisms (GCM) 10K type strain sequencing project: providing services to taxonomists for standard genome sequencing and annotation.</title>
        <authorList>
            <consortium name="The Broad Institute Genomics Platform"/>
            <consortium name="The Broad Institute Genome Sequencing Center for Infectious Disease"/>
            <person name="Wu L."/>
            <person name="Ma J."/>
        </authorList>
    </citation>
    <scope>NUCLEOTIDE SEQUENCE [LARGE SCALE GENOMIC DNA]</scope>
    <source>
        <strain evidence="9">JCM 31037</strain>
    </source>
</reference>
<dbReference type="RefSeq" id="WP_377574552.1">
    <property type="nucleotide sequence ID" value="NZ_JBHTMP010000044.1"/>
</dbReference>
<dbReference type="PROSITE" id="PS50043">
    <property type="entry name" value="HTH_LUXR_2"/>
    <property type="match status" value="1"/>
</dbReference>
<dbReference type="SUPFAM" id="SSF52172">
    <property type="entry name" value="CheY-like"/>
    <property type="match status" value="1"/>
</dbReference>
<evidence type="ECO:0000256" key="5">
    <source>
        <dbReference type="PROSITE-ProRule" id="PRU00169"/>
    </source>
</evidence>
<evidence type="ECO:0000256" key="4">
    <source>
        <dbReference type="ARBA" id="ARBA00023163"/>
    </source>
</evidence>
<dbReference type="CDD" id="cd06170">
    <property type="entry name" value="LuxR_C_like"/>
    <property type="match status" value="1"/>
</dbReference>
<keyword evidence="3" id="KW-0238">DNA-binding</keyword>
<proteinExistence type="predicted"/>
<dbReference type="InterPro" id="IPR001789">
    <property type="entry name" value="Sig_transdc_resp-reg_receiver"/>
</dbReference>
<evidence type="ECO:0000259" key="6">
    <source>
        <dbReference type="PROSITE" id="PS50043"/>
    </source>
</evidence>
<evidence type="ECO:0000256" key="2">
    <source>
        <dbReference type="ARBA" id="ARBA00023015"/>
    </source>
</evidence>
<dbReference type="PANTHER" id="PTHR43214">
    <property type="entry name" value="TWO-COMPONENT RESPONSE REGULATOR"/>
    <property type="match status" value="1"/>
</dbReference>
<dbReference type="SMART" id="SM00448">
    <property type="entry name" value="REC"/>
    <property type="match status" value="1"/>
</dbReference>
<dbReference type="PRINTS" id="PR00038">
    <property type="entry name" value="HTHLUXR"/>
</dbReference>
<dbReference type="InterPro" id="IPR039420">
    <property type="entry name" value="WalR-like"/>
</dbReference>
<keyword evidence="1 5" id="KW-0597">Phosphoprotein</keyword>